<feature type="domain" description="PDZ" evidence="4">
    <location>
        <begin position="1157"/>
        <end position="1250"/>
    </location>
</feature>
<feature type="compositionally biased region" description="Basic and acidic residues" evidence="3">
    <location>
        <begin position="553"/>
        <end position="566"/>
    </location>
</feature>
<dbReference type="STRING" id="282301.A0A267GP21"/>
<proteinExistence type="predicted"/>
<protein>
    <recommendedName>
        <fullName evidence="4">PDZ domain-containing protein</fullName>
    </recommendedName>
</protein>
<dbReference type="Pfam" id="PF13855">
    <property type="entry name" value="LRR_8"/>
    <property type="match status" value="1"/>
</dbReference>
<dbReference type="GO" id="GO:0005912">
    <property type="term" value="C:adherens junction"/>
    <property type="evidence" value="ECO:0007669"/>
    <property type="project" value="TreeGrafter"/>
</dbReference>
<dbReference type="PANTHER" id="PTHR23119">
    <property type="entry name" value="DISCS LARGE"/>
    <property type="match status" value="1"/>
</dbReference>
<dbReference type="OrthoDB" id="2187496at2759"/>
<feature type="region of interest" description="Disordered" evidence="3">
    <location>
        <begin position="976"/>
        <end position="1004"/>
    </location>
</feature>
<dbReference type="SMART" id="SM00369">
    <property type="entry name" value="LRR_TYP"/>
    <property type="match status" value="13"/>
</dbReference>
<keyword evidence="1" id="KW-0433">Leucine-rich repeat</keyword>
<feature type="compositionally biased region" description="Polar residues" evidence="3">
    <location>
        <begin position="1394"/>
        <end position="1406"/>
    </location>
</feature>
<feature type="domain" description="PDZ" evidence="4">
    <location>
        <begin position="1029"/>
        <end position="1109"/>
    </location>
</feature>
<dbReference type="InterPro" id="IPR001478">
    <property type="entry name" value="PDZ"/>
</dbReference>
<dbReference type="GO" id="GO:0098968">
    <property type="term" value="P:neurotransmitter receptor transport postsynaptic membrane to endosome"/>
    <property type="evidence" value="ECO:0007669"/>
    <property type="project" value="TreeGrafter"/>
</dbReference>
<feature type="region of interest" description="Disordered" evidence="3">
    <location>
        <begin position="1352"/>
        <end position="1406"/>
    </location>
</feature>
<dbReference type="GO" id="GO:0043113">
    <property type="term" value="P:receptor clustering"/>
    <property type="evidence" value="ECO:0007669"/>
    <property type="project" value="TreeGrafter"/>
</dbReference>
<keyword evidence="2" id="KW-0677">Repeat</keyword>
<feature type="compositionally biased region" description="Low complexity" evidence="3">
    <location>
        <begin position="720"/>
        <end position="730"/>
    </location>
</feature>
<name>A0A267GP21_9PLAT</name>
<sequence length="1406" mass="149705">MYKCFPFLKACSGQADSLDKRHASLQSVPEDVFRNGRTLEECMLDSNQIKELPKKIFAITQLKRLTLSDNSLTRIPPNIGNLTALLELDVSRNEITDFPENIKFCSDLRMLDMSSNPIQGLPPGLCQLKNLTQLNLNDITLGELPPDFGNLNALRRLELRDNLLKSLPPSFGALQCLEFLDLGGNEFADLPPLIGQLRSLAELFLDANELKTLPPQIGSLKCLFQLDVSENFLEFLPDEFCCLAALTDLTLTQNNLDAVPEGFGNLRRLSMLKLDSNRLVSVTSQIGYCTNLEEIYLTDNLLSTLPPTIGNLTRLINLNVDRNRLASLVPDLGRCRSLNILSLRDNRLTSLPAELGQLSQLHVLDVAGNKLDRLPVSITACPLKALWLSDKQSQPIVNLQTDEDPTTGEQFLTCYMLPQEGFVPGEEPPSYAQIGGFYPPSAQPPSALPPVAAVLPPHPAGMAAAGSDFSAAAGAAVQPRHPPGPAGGQQPPHDSSSYAAELRMSANRDSANLRLKHHPRFDRRNVDGPVIHHNAADGGKELSFAPRRVSPAPEEKAAEGDDHDSSSDSGSDSESSDGEEEIHRQQPSAPAPVQAVAAPTAAKRTSTTAVQQQQQKSPPPPPPPPAPTAGASDSEDSESSSGSGSDSESESDSDDGQKAATVPAASSQPQPIRASQPVPPPIPPPPYATIANPAATIASPPDAAGNQRPSGSQSDDEESSSSSSGSSSSEDGSESESEAGPPPQPRPPTPPQAPASAPKQRRPTEEDMSSGGPTMTQNLTPEEIEELRRVGFSDETQDNECKTPSLKRRDTPHYNKNARISKNQDPQYVIQVIEKYSGTGPDPADAMVVLPSNDVQQPEVIRASPAKPPLPGLQRQQHLIVIDRQPGVSLGISIAGGLGSSPWRPGDHSIFMSKVAEAKPAYLAGLRPGDRLLAVNERSMVGAEHNAAVEAMKRCGNQMRLLVEREVPAADDDQLLPTAASTPASGGVAGQPQQPPPPLPSLGALPDVERVKRIPDLNAQMQLRTQPFSVTLTRDPARGGGGLGFSIAGGRGSLPRGGAAGEGDENIYISRVTPNGAADAAKLQVGDRIVKINGADVTGCSHEEAVALLTANSTGASVAMDLVRELVFPKPAQPPSNGSSAVYGDASDSPFPVEEITLALDDGSTGQPQQMGLSICGGCDYASHPFGTTEPGVFVSRIVPGGAASRTNLRVGDRILAVNGRDLRQAAHHEAVAALKENRYRLKLRVRHDPPPAGMRTLTIHRVDKTKKLGITITGGVGSPPANPADPTDEGIFVSRLTPGGVFSEDGRIKPGMRLLEVNGRTLLGVSRQEAASILRDLPAEIRVVICDGFPAEPAGKQQPQARPRQDPSRPRLESTTSIDRDEEVENLKGLQAQHPTSNASSQMDF</sequence>
<evidence type="ECO:0000313" key="5">
    <source>
        <dbReference type="EMBL" id="PAA87770.1"/>
    </source>
</evidence>
<dbReference type="InterPro" id="IPR050614">
    <property type="entry name" value="Synaptic_Scaffolding_LAP-MAGUK"/>
</dbReference>
<dbReference type="Gene3D" id="3.80.10.10">
    <property type="entry name" value="Ribonuclease Inhibitor"/>
    <property type="match status" value="3"/>
</dbReference>
<organism evidence="5 6">
    <name type="scientific">Macrostomum lignano</name>
    <dbReference type="NCBI Taxonomy" id="282301"/>
    <lineage>
        <taxon>Eukaryota</taxon>
        <taxon>Metazoa</taxon>
        <taxon>Spiralia</taxon>
        <taxon>Lophotrochozoa</taxon>
        <taxon>Platyhelminthes</taxon>
        <taxon>Rhabditophora</taxon>
        <taxon>Macrostomorpha</taxon>
        <taxon>Macrostomida</taxon>
        <taxon>Macrostomidae</taxon>
        <taxon>Macrostomum</taxon>
    </lineage>
</organism>
<reference evidence="5 6" key="1">
    <citation type="submission" date="2017-06" db="EMBL/GenBank/DDBJ databases">
        <title>A platform for efficient transgenesis in Macrostomum lignano, a flatworm model organism for stem cell research.</title>
        <authorList>
            <person name="Berezikov E."/>
        </authorList>
    </citation>
    <scope>NUCLEOTIDE SEQUENCE [LARGE SCALE GENOMIC DNA]</scope>
    <source>
        <strain evidence="5">DV1</strain>
        <tissue evidence="5">Whole organism</tissue>
    </source>
</reference>
<accession>A0A267GP21</accession>
<dbReference type="InterPro" id="IPR055414">
    <property type="entry name" value="LRR_R13L4/SHOC2-like"/>
</dbReference>
<dbReference type="Proteomes" id="UP000215902">
    <property type="component" value="Unassembled WGS sequence"/>
</dbReference>
<dbReference type="GO" id="GO:0045211">
    <property type="term" value="C:postsynaptic membrane"/>
    <property type="evidence" value="ECO:0007669"/>
    <property type="project" value="TreeGrafter"/>
</dbReference>
<feature type="compositionally biased region" description="Low complexity" evidence="3">
    <location>
        <begin position="688"/>
        <end position="701"/>
    </location>
</feature>
<evidence type="ECO:0000256" key="3">
    <source>
        <dbReference type="SAM" id="MobiDB-lite"/>
    </source>
</evidence>
<feature type="compositionally biased region" description="Low complexity" evidence="3">
    <location>
        <begin position="983"/>
        <end position="992"/>
    </location>
</feature>
<evidence type="ECO:0000259" key="4">
    <source>
        <dbReference type="PROSITE" id="PS50106"/>
    </source>
</evidence>
<dbReference type="InterPro" id="IPR001611">
    <property type="entry name" value="Leu-rich_rpt"/>
</dbReference>
<dbReference type="SMART" id="SM00228">
    <property type="entry name" value="PDZ"/>
    <property type="match status" value="4"/>
</dbReference>
<feature type="compositionally biased region" description="Pro residues" evidence="3">
    <location>
        <begin position="617"/>
        <end position="627"/>
    </location>
</feature>
<feature type="region of interest" description="Disordered" evidence="3">
    <location>
        <begin position="1016"/>
        <end position="1035"/>
    </location>
</feature>
<feature type="compositionally biased region" description="Pro residues" evidence="3">
    <location>
        <begin position="740"/>
        <end position="753"/>
    </location>
</feature>
<gene>
    <name evidence="5" type="ORF">BOX15_Mlig002137g2</name>
</gene>
<dbReference type="Pfam" id="PF23598">
    <property type="entry name" value="LRR_14"/>
    <property type="match status" value="1"/>
</dbReference>
<comment type="caution">
    <text evidence="5">The sequence shown here is derived from an EMBL/GenBank/DDBJ whole genome shotgun (WGS) entry which is preliminary data.</text>
</comment>
<dbReference type="InterPro" id="IPR036034">
    <property type="entry name" value="PDZ_sf"/>
</dbReference>
<dbReference type="InterPro" id="IPR032675">
    <property type="entry name" value="LRR_dom_sf"/>
</dbReference>
<dbReference type="EMBL" id="NIVC01000217">
    <property type="protein sequence ID" value="PAA87770.1"/>
    <property type="molecule type" value="Genomic_DNA"/>
</dbReference>
<dbReference type="GO" id="GO:0098887">
    <property type="term" value="P:neurotransmitter receptor transport, endosome to postsynaptic membrane"/>
    <property type="evidence" value="ECO:0007669"/>
    <property type="project" value="TreeGrafter"/>
</dbReference>
<evidence type="ECO:0000256" key="2">
    <source>
        <dbReference type="ARBA" id="ARBA00022737"/>
    </source>
</evidence>
<keyword evidence="6" id="KW-1185">Reference proteome</keyword>
<dbReference type="SUPFAM" id="SSF50156">
    <property type="entry name" value="PDZ domain-like"/>
    <property type="match status" value="4"/>
</dbReference>
<feature type="compositionally biased region" description="Pro residues" evidence="3">
    <location>
        <begin position="677"/>
        <end position="687"/>
    </location>
</feature>
<feature type="compositionally biased region" description="Low complexity" evidence="3">
    <location>
        <begin position="585"/>
        <end position="616"/>
    </location>
</feature>
<dbReference type="GO" id="GO:0098609">
    <property type="term" value="P:cell-cell adhesion"/>
    <property type="evidence" value="ECO:0007669"/>
    <property type="project" value="TreeGrafter"/>
</dbReference>
<dbReference type="SMART" id="SM00364">
    <property type="entry name" value="LRR_BAC"/>
    <property type="match status" value="10"/>
</dbReference>
<dbReference type="GO" id="GO:0016323">
    <property type="term" value="C:basolateral plasma membrane"/>
    <property type="evidence" value="ECO:0007669"/>
    <property type="project" value="TreeGrafter"/>
</dbReference>
<dbReference type="Pfam" id="PF00595">
    <property type="entry name" value="PDZ"/>
    <property type="match status" value="4"/>
</dbReference>
<dbReference type="InterPro" id="IPR003591">
    <property type="entry name" value="Leu-rich_rpt_typical-subtyp"/>
</dbReference>
<feature type="region of interest" description="Disordered" evidence="3">
    <location>
        <begin position="471"/>
        <end position="497"/>
    </location>
</feature>
<dbReference type="PROSITE" id="PS51450">
    <property type="entry name" value="LRR"/>
    <property type="match status" value="3"/>
</dbReference>
<dbReference type="GO" id="GO:0045197">
    <property type="term" value="P:establishment or maintenance of epithelial cell apical/basal polarity"/>
    <property type="evidence" value="ECO:0007669"/>
    <property type="project" value="TreeGrafter"/>
</dbReference>
<feature type="compositionally biased region" description="Polar residues" evidence="3">
    <location>
        <begin position="1019"/>
        <end position="1032"/>
    </location>
</feature>
<feature type="region of interest" description="Disordered" evidence="3">
    <location>
        <begin position="512"/>
        <end position="818"/>
    </location>
</feature>
<feature type="compositionally biased region" description="Polar residues" evidence="3">
    <location>
        <begin position="771"/>
        <end position="780"/>
    </location>
</feature>
<feature type="domain" description="PDZ" evidence="4">
    <location>
        <begin position="1257"/>
        <end position="1346"/>
    </location>
</feature>
<dbReference type="GO" id="GO:0014069">
    <property type="term" value="C:postsynaptic density"/>
    <property type="evidence" value="ECO:0007669"/>
    <property type="project" value="TreeGrafter"/>
</dbReference>
<dbReference type="SUPFAM" id="SSF52058">
    <property type="entry name" value="L domain-like"/>
    <property type="match status" value="1"/>
</dbReference>
<feature type="compositionally biased region" description="Basic and acidic residues" evidence="3">
    <location>
        <begin position="1364"/>
        <end position="1373"/>
    </location>
</feature>
<dbReference type="PROSITE" id="PS50106">
    <property type="entry name" value="PDZ"/>
    <property type="match status" value="4"/>
</dbReference>
<dbReference type="Gene3D" id="2.30.42.10">
    <property type="match status" value="4"/>
</dbReference>
<dbReference type="PANTHER" id="PTHR23119:SF44">
    <property type="entry name" value="PROTEIN LAP4"/>
    <property type="match status" value="1"/>
</dbReference>
<feature type="domain" description="PDZ" evidence="4">
    <location>
        <begin position="879"/>
        <end position="967"/>
    </location>
</feature>
<evidence type="ECO:0000313" key="6">
    <source>
        <dbReference type="Proteomes" id="UP000215902"/>
    </source>
</evidence>
<dbReference type="GO" id="GO:0019901">
    <property type="term" value="F:protein kinase binding"/>
    <property type="evidence" value="ECO:0007669"/>
    <property type="project" value="TreeGrafter"/>
</dbReference>
<evidence type="ECO:0000256" key="1">
    <source>
        <dbReference type="ARBA" id="ARBA00022614"/>
    </source>
</evidence>